<protein>
    <submittedName>
        <fullName evidence="2">Uncharacterized protein</fullName>
    </submittedName>
</protein>
<dbReference type="AlphaFoldDB" id="A0A8J4AW19"/>
<evidence type="ECO:0000256" key="1">
    <source>
        <dbReference type="SAM" id="MobiDB-lite"/>
    </source>
</evidence>
<evidence type="ECO:0000313" key="2">
    <source>
        <dbReference type="EMBL" id="GIL48842.1"/>
    </source>
</evidence>
<feature type="region of interest" description="Disordered" evidence="1">
    <location>
        <begin position="40"/>
        <end position="59"/>
    </location>
</feature>
<reference evidence="2" key="1">
    <citation type="journal article" date="2021" name="Proc. Natl. Acad. Sci. U.S.A.">
        <title>Three genomes in the algal genus Volvox reveal the fate of a haploid sex-determining region after a transition to homothallism.</title>
        <authorList>
            <person name="Yamamoto K."/>
            <person name="Hamaji T."/>
            <person name="Kawai-Toyooka H."/>
            <person name="Matsuzaki R."/>
            <person name="Takahashi F."/>
            <person name="Nishimura Y."/>
            <person name="Kawachi M."/>
            <person name="Noguchi H."/>
            <person name="Minakuchi Y."/>
            <person name="Umen J.G."/>
            <person name="Toyoda A."/>
            <person name="Nozaki H."/>
        </authorList>
    </citation>
    <scope>NUCLEOTIDE SEQUENCE</scope>
    <source>
        <strain evidence="2">NIES-3780</strain>
    </source>
</reference>
<accession>A0A8J4AW19</accession>
<name>A0A8J4AW19_9CHLO</name>
<comment type="caution">
    <text evidence="2">The sequence shown here is derived from an EMBL/GenBank/DDBJ whole genome shotgun (WGS) entry which is preliminary data.</text>
</comment>
<proteinExistence type="predicted"/>
<gene>
    <name evidence="2" type="ORF">Vafri_5260</name>
</gene>
<keyword evidence="3" id="KW-1185">Reference proteome</keyword>
<dbReference type="EMBL" id="BNCO01000006">
    <property type="protein sequence ID" value="GIL48842.1"/>
    <property type="molecule type" value="Genomic_DNA"/>
</dbReference>
<dbReference type="Proteomes" id="UP000747399">
    <property type="component" value="Unassembled WGS sequence"/>
</dbReference>
<sequence>MCLPQWQILQLGNSLRLRHVPHRPWLLAFPSTLTPSHLPQQQLRDVGEPRPQLPHARSQHRVKLQGGQWLQRLGPGQVQGVDCLGGRRRGVSLRLRKAVRKREGDRQDRLSFLTFIFYQV</sequence>
<organism evidence="2 3">
    <name type="scientific">Volvox africanus</name>
    <dbReference type="NCBI Taxonomy" id="51714"/>
    <lineage>
        <taxon>Eukaryota</taxon>
        <taxon>Viridiplantae</taxon>
        <taxon>Chlorophyta</taxon>
        <taxon>core chlorophytes</taxon>
        <taxon>Chlorophyceae</taxon>
        <taxon>CS clade</taxon>
        <taxon>Chlamydomonadales</taxon>
        <taxon>Volvocaceae</taxon>
        <taxon>Volvox</taxon>
    </lineage>
</organism>
<evidence type="ECO:0000313" key="3">
    <source>
        <dbReference type="Proteomes" id="UP000747399"/>
    </source>
</evidence>